<protein>
    <submittedName>
        <fullName evidence="2">Putative alpha-1,2-mannosidase</fullName>
    </submittedName>
</protein>
<proteinExistence type="predicted"/>
<feature type="region of interest" description="Disordered" evidence="1">
    <location>
        <begin position="36"/>
        <end position="61"/>
    </location>
</feature>
<sequence length="61" mass="6419">MLNIGSAGIKGEALELAVGHRRVEWHEPAAQGVMSIDPKTERGSESIGIKIGGHLEGTTEP</sequence>
<dbReference type="KEGG" id="zpl:ZBT109_1555"/>
<evidence type="ECO:0000313" key="3">
    <source>
        <dbReference type="Proteomes" id="UP000267342"/>
    </source>
</evidence>
<reference evidence="2 3" key="1">
    <citation type="submission" date="2018-09" db="EMBL/GenBank/DDBJ databases">
        <title>Zymobacter palmae IAM14233 (=T109) whole genome analysis.</title>
        <authorList>
            <person name="Yanase H."/>
        </authorList>
    </citation>
    <scope>NUCLEOTIDE SEQUENCE [LARGE SCALE GENOMIC DNA]</scope>
    <source>
        <strain evidence="2 3">IAM14233</strain>
    </source>
</reference>
<evidence type="ECO:0000313" key="2">
    <source>
        <dbReference type="EMBL" id="BBG30312.1"/>
    </source>
</evidence>
<dbReference type="AlphaFoldDB" id="A0A348HFB0"/>
<dbReference type="Proteomes" id="UP000267342">
    <property type="component" value="Chromosome"/>
</dbReference>
<accession>A0A348HFB0</accession>
<organism evidence="2 3">
    <name type="scientific">Zymobacter palmae</name>
    <dbReference type="NCBI Taxonomy" id="33074"/>
    <lineage>
        <taxon>Bacteria</taxon>
        <taxon>Pseudomonadati</taxon>
        <taxon>Pseudomonadota</taxon>
        <taxon>Gammaproteobacteria</taxon>
        <taxon>Oceanospirillales</taxon>
        <taxon>Halomonadaceae</taxon>
        <taxon>Zymobacter group</taxon>
        <taxon>Zymobacter</taxon>
    </lineage>
</organism>
<dbReference type="EMBL" id="AP018933">
    <property type="protein sequence ID" value="BBG30312.1"/>
    <property type="molecule type" value="Genomic_DNA"/>
</dbReference>
<keyword evidence="3" id="KW-1185">Reference proteome</keyword>
<evidence type="ECO:0000256" key="1">
    <source>
        <dbReference type="SAM" id="MobiDB-lite"/>
    </source>
</evidence>
<name>A0A348HFB0_9GAMM</name>
<gene>
    <name evidence="2" type="ORF">ZBT109_1555</name>
</gene>